<dbReference type="EMBL" id="JAIWYP010000013">
    <property type="protein sequence ID" value="KAH3717328.1"/>
    <property type="molecule type" value="Genomic_DNA"/>
</dbReference>
<dbReference type="SMART" id="SM00355">
    <property type="entry name" value="ZnF_C2H2"/>
    <property type="match status" value="9"/>
</dbReference>
<dbReference type="GO" id="GO:0000981">
    <property type="term" value="F:DNA-binding transcription factor activity, RNA polymerase II-specific"/>
    <property type="evidence" value="ECO:0007669"/>
    <property type="project" value="TreeGrafter"/>
</dbReference>
<dbReference type="GO" id="GO:0045944">
    <property type="term" value="P:positive regulation of transcription by RNA polymerase II"/>
    <property type="evidence" value="ECO:0007669"/>
    <property type="project" value="UniProtKB-ARBA"/>
</dbReference>
<dbReference type="InterPro" id="IPR050329">
    <property type="entry name" value="GLI_C2H2-zinc-finger"/>
</dbReference>
<feature type="domain" description="C2H2-type" evidence="6">
    <location>
        <begin position="383"/>
        <end position="410"/>
    </location>
</feature>
<dbReference type="Proteomes" id="UP000828390">
    <property type="component" value="Unassembled WGS sequence"/>
</dbReference>
<feature type="domain" description="C2H2-type" evidence="6">
    <location>
        <begin position="352"/>
        <end position="376"/>
    </location>
</feature>
<evidence type="ECO:0000313" key="8">
    <source>
        <dbReference type="Proteomes" id="UP000828390"/>
    </source>
</evidence>
<reference evidence="7" key="1">
    <citation type="journal article" date="2019" name="bioRxiv">
        <title>The Genome of the Zebra Mussel, Dreissena polymorpha: A Resource for Invasive Species Research.</title>
        <authorList>
            <person name="McCartney M.A."/>
            <person name="Auch B."/>
            <person name="Kono T."/>
            <person name="Mallez S."/>
            <person name="Zhang Y."/>
            <person name="Obille A."/>
            <person name="Becker A."/>
            <person name="Abrahante J.E."/>
            <person name="Garbe J."/>
            <person name="Badalamenti J.P."/>
            <person name="Herman A."/>
            <person name="Mangelson H."/>
            <person name="Liachko I."/>
            <person name="Sullivan S."/>
            <person name="Sone E.D."/>
            <person name="Koren S."/>
            <person name="Silverstein K.A.T."/>
            <person name="Beckman K.B."/>
            <person name="Gohl D.M."/>
        </authorList>
    </citation>
    <scope>NUCLEOTIDE SEQUENCE</scope>
    <source>
        <strain evidence="7">Duluth1</strain>
        <tissue evidence="7">Whole animal</tissue>
    </source>
</reference>
<feature type="domain" description="C2H2-type" evidence="6">
    <location>
        <begin position="468"/>
        <end position="496"/>
    </location>
</feature>
<gene>
    <name evidence="7" type="ORF">DPMN_060111</name>
</gene>
<sequence length="548" mass="62805">METADINQLTCRRCWISFENIDQFLMHQSYQCSMALTNCHSPKGRYTCQSCVSQFESTCALHNHMQSCSNDGSYFFYNSDKVAIPLSVHNVDSYLSDGEGAESVGNLQNLIQAIVNSKSEIVVALWNGLKSLLMLHQDIKLSAQDQPKNTLNPDIDEKEDASKIHIANICEKETCTIQTIKKRKSRKSQVSKKGRIYTKTQFNRNVPLQKADTNSPKNEITSNSVQGFELSKSKIDINIEDNKNHHKENNELSNNKSLSVKNKVVRDLKGFILKRKYNSLKNKDSISSDKKRNTQRSQICSVCDKSMPMCQMKIHMAKHSDERPFECDICRKKYKYQKHLTAHHQTHSTHSFFCDRCGSGFATISLLRSHIISKHTEACDKPAKCDICGAGFANQYRLNRHRMQHTGSKPLQCDLCGMGFRQLYNLQQHVSTKHRKERRFACKQCEKKFVTNYQLKCHILQHSGVRPYACKICTKAYTQKKELRRHMKTFHSMTMDEESLPDLTKVFEELQGTDPMLEHTADNDTRVEHQFSGGHLPSVETLDSTATV</sequence>
<dbReference type="PANTHER" id="PTHR19818:SF139">
    <property type="entry name" value="PAIR-RULE PROTEIN ODD-PAIRED"/>
    <property type="match status" value="1"/>
</dbReference>
<evidence type="ECO:0000256" key="4">
    <source>
        <dbReference type="ARBA" id="ARBA00022833"/>
    </source>
</evidence>
<dbReference type="GO" id="GO:0005634">
    <property type="term" value="C:nucleus"/>
    <property type="evidence" value="ECO:0007669"/>
    <property type="project" value="UniProtKB-ARBA"/>
</dbReference>
<dbReference type="PANTHER" id="PTHR19818">
    <property type="entry name" value="ZINC FINGER PROTEIN ZIC AND GLI"/>
    <property type="match status" value="1"/>
</dbReference>
<dbReference type="OrthoDB" id="6160510at2759"/>
<dbReference type="Gene3D" id="3.30.160.60">
    <property type="entry name" value="Classic Zinc Finger"/>
    <property type="match status" value="5"/>
</dbReference>
<dbReference type="PROSITE" id="PS50157">
    <property type="entry name" value="ZINC_FINGER_C2H2_2"/>
    <property type="match status" value="6"/>
</dbReference>
<dbReference type="AlphaFoldDB" id="A0A9D4C5B5"/>
<name>A0A9D4C5B5_DREPO</name>
<dbReference type="SUPFAM" id="SSF57667">
    <property type="entry name" value="beta-beta-alpha zinc fingers"/>
    <property type="match status" value="5"/>
</dbReference>
<keyword evidence="4" id="KW-0862">Zinc</keyword>
<evidence type="ECO:0000256" key="2">
    <source>
        <dbReference type="ARBA" id="ARBA00022737"/>
    </source>
</evidence>
<accession>A0A9D4C5B5</accession>
<dbReference type="InterPro" id="IPR036236">
    <property type="entry name" value="Znf_C2H2_sf"/>
</dbReference>
<feature type="domain" description="C2H2-type" evidence="6">
    <location>
        <begin position="411"/>
        <end position="439"/>
    </location>
</feature>
<keyword evidence="1" id="KW-0479">Metal-binding</keyword>
<evidence type="ECO:0000256" key="3">
    <source>
        <dbReference type="ARBA" id="ARBA00022771"/>
    </source>
</evidence>
<organism evidence="7 8">
    <name type="scientific">Dreissena polymorpha</name>
    <name type="common">Zebra mussel</name>
    <name type="synonym">Mytilus polymorpha</name>
    <dbReference type="NCBI Taxonomy" id="45954"/>
    <lineage>
        <taxon>Eukaryota</taxon>
        <taxon>Metazoa</taxon>
        <taxon>Spiralia</taxon>
        <taxon>Lophotrochozoa</taxon>
        <taxon>Mollusca</taxon>
        <taxon>Bivalvia</taxon>
        <taxon>Autobranchia</taxon>
        <taxon>Heteroconchia</taxon>
        <taxon>Euheterodonta</taxon>
        <taxon>Imparidentia</taxon>
        <taxon>Neoheterodontei</taxon>
        <taxon>Myida</taxon>
        <taxon>Dreissenoidea</taxon>
        <taxon>Dreissenidae</taxon>
        <taxon>Dreissena</taxon>
    </lineage>
</organism>
<dbReference type="GO" id="GO:0000978">
    <property type="term" value="F:RNA polymerase II cis-regulatory region sequence-specific DNA binding"/>
    <property type="evidence" value="ECO:0007669"/>
    <property type="project" value="TreeGrafter"/>
</dbReference>
<evidence type="ECO:0000313" key="7">
    <source>
        <dbReference type="EMBL" id="KAH3717328.1"/>
    </source>
</evidence>
<keyword evidence="3 5" id="KW-0863">Zinc-finger</keyword>
<dbReference type="FunFam" id="3.30.160.60:FF:000645">
    <property type="entry name" value="Zinc finger and BTB domain containing 40"/>
    <property type="match status" value="1"/>
</dbReference>
<dbReference type="PROSITE" id="PS00028">
    <property type="entry name" value="ZINC_FINGER_C2H2_1"/>
    <property type="match status" value="6"/>
</dbReference>
<dbReference type="GO" id="GO:0008270">
    <property type="term" value="F:zinc ion binding"/>
    <property type="evidence" value="ECO:0007669"/>
    <property type="project" value="UniProtKB-KW"/>
</dbReference>
<dbReference type="Pfam" id="PF00096">
    <property type="entry name" value="zf-C2H2"/>
    <property type="match status" value="4"/>
</dbReference>
<proteinExistence type="predicted"/>
<reference evidence="7" key="2">
    <citation type="submission" date="2020-11" db="EMBL/GenBank/DDBJ databases">
        <authorList>
            <person name="McCartney M.A."/>
            <person name="Auch B."/>
            <person name="Kono T."/>
            <person name="Mallez S."/>
            <person name="Becker A."/>
            <person name="Gohl D.M."/>
            <person name="Silverstein K.A.T."/>
            <person name="Koren S."/>
            <person name="Bechman K.B."/>
            <person name="Herman A."/>
            <person name="Abrahante J.E."/>
            <person name="Garbe J."/>
        </authorList>
    </citation>
    <scope>NUCLEOTIDE SEQUENCE</scope>
    <source>
        <strain evidence="7">Duluth1</strain>
        <tissue evidence="7">Whole animal</tissue>
    </source>
</reference>
<keyword evidence="8" id="KW-1185">Reference proteome</keyword>
<protein>
    <recommendedName>
        <fullName evidence="6">C2H2-type domain-containing protein</fullName>
    </recommendedName>
</protein>
<evidence type="ECO:0000256" key="1">
    <source>
        <dbReference type="ARBA" id="ARBA00022723"/>
    </source>
</evidence>
<feature type="domain" description="C2H2-type" evidence="6">
    <location>
        <begin position="440"/>
        <end position="467"/>
    </location>
</feature>
<comment type="caution">
    <text evidence="7">The sequence shown here is derived from an EMBL/GenBank/DDBJ whole genome shotgun (WGS) entry which is preliminary data.</text>
</comment>
<feature type="domain" description="C2H2-type" evidence="6">
    <location>
        <begin position="325"/>
        <end position="352"/>
    </location>
</feature>
<evidence type="ECO:0000256" key="5">
    <source>
        <dbReference type="PROSITE-ProRule" id="PRU00042"/>
    </source>
</evidence>
<evidence type="ECO:0000259" key="6">
    <source>
        <dbReference type="PROSITE" id="PS50157"/>
    </source>
</evidence>
<dbReference type="InterPro" id="IPR013087">
    <property type="entry name" value="Znf_C2H2_type"/>
</dbReference>
<keyword evidence="2" id="KW-0677">Repeat</keyword>